<dbReference type="InterPro" id="IPR012337">
    <property type="entry name" value="RNaseH-like_sf"/>
</dbReference>
<dbReference type="EMBL" id="JACDUS010000003">
    <property type="protein sequence ID" value="MBA2881046.1"/>
    <property type="molecule type" value="Genomic_DNA"/>
</dbReference>
<evidence type="ECO:0008006" key="3">
    <source>
        <dbReference type="Google" id="ProtNLM"/>
    </source>
</evidence>
<keyword evidence="2" id="KW-1185">Reference proteome</keyword>
<reference evidence="1 2" key="1">
    <citation type="submission" date="2020-07" db="EMBL/GenBank/DDBJ databases">
        <title>Genomic Encyclopedia of Type Strains, Phase IV (KMG-IV): sequencing the most valuable type-strain genomes for metagenomic binning, comparative biology and taxonomic classification.</title>
        <authorList>
            <person name="Goeker M."/>
        </authorList>
    </citation>
    <scope>NUCLEOTIDE SEQUENCE [LARGE SCALE GENOMIC DNA]</scope>
    <source>
        <strain evidence="1 2">DSM 17721</strain>
    </source>
</reference>
<proteinExistence type="predicted"/>
<dbReference type="AlphaFoldDB" id="A0A7W0HKG3"/>
<evidence type="ECO:0000313" key="2">
    <source>
        <dbReference type="Proteomes" id="UP000525298"/>
    </source>
</evidence>
<dbReference type="GO" id="GO:0003676">
    <property type="term" value="F:nucleic acid binding"/>
    <property type="evidence" value="ECO:0007669"/>
    <property type="project" value="InterPro"/>
</dbReference>
<sequence length="168" mass="19294">MFIIDFEASSLRKNSHPIEVAWGCRPDADAIESYLLNPDCMAGWTDWNPKSFEFHGITLEQLRQHGHDPRKVAEKMVSDLAGQSVYSDEPHFDIRWKNRLLADSGYDPSLVKILDLNTWLARMARTPSANQSVNDLVCTFECSENSRHRAAADVFWLLEFVNHVRQNC</sequence>
<dbReference type="Proteomes" id="UP000525298">
    <property type="component" value="Unassembled WGS sequence"/>
</dbReference>
<gene>
    <name evidence="1" type="ORF">HNR65_001372</name>
</gene>
<dbReference type="InterPro" id="IPR036397">
    <property type="entry name" value="RNaseH_sf"/>
</dbReference>
<comment type="caution">
    <text evidence="1">The sequence shown here is derived from an EMBL/GenBank/DDBJ whole genome shotgun (WGS) entry which is preliminary data.</text>
</comment>
<dbReference type="RefSeq" id="WP_181550706.1">
    <property type="nucleotide sequence ID" value="NZ_JACDUS010000003.1"/>
</dbReference>
<organism evidence="1 2">
    <name type="scientific">Desulfosalsimonas propionicica</name>
    <dbReference type="NCBI Taxonomy" id="332175"/>
    <lineage>
        <taxon>Bacteria</taxon>
        <taxon>Pseudomonadati</taxon>
        <taxon>Thermodesulfobacteriota</taxon>
        <taxon>Desulfobacteria</taxon>
        <taxon>Desulfobacterales</taxon>
        <taxon>Desulfosalsimonadaceae</taxon>
        <taxon>Desulfosalsimonas</taxon>
    </lineage>
</organism>
<accession>A0A7W0HKG3</accession>
<evidence type="ECO:0000313" key="1">
    <source>
        <dbReference type="EMBL" id="MBA2881046.1"/>
    </source>
</evidence>
<protein>
    <recommendedName>
        <fullName evidence="3">Exonuclease domain-containing protein</fullName>
    </recommendedName>
</protein>
<dbReference type="Gene3D" id="3.30.420.10">
    <property type="entry name" value="Ribonuclease H-like superfamily/Ribonuclease H"/>
    <property type="match status" value="1"/>
</dbReference>
<name>A0A7W0HKG3_9BACT</name>
<dbReference type="SUPFAM" id="SSF53098">
    <property type="entry name" value="Ribonuclease H-like"/>
    <property type="match status" value="1"/>
</dbReference>